<dbReference type="InterPro" id="IPR011650">
    <property type="entry name" value="Peptidase_M20_dimer"/>
</dbReference>
<dbReference type="NCBIfam" id="NF009920">
    <property type="entry name" value="PRK13381.1"/>
    <property type="match status" value="1"/>
</dbReference>
<dbReference type="Pfam" id="PF01546">
    <property type="entry name" value="Peptidase_M20"/>
    <property type="match status" value="1"/>
</dbReference>
<feature type="binding site" evidence="9">
    <location>
        <position position="176"/>
    </location>
    <ligand>
        <name>Zn(2+)</name>
        <dbReference type="ChEBI" id="CHEBI:29105"/>
        <label>2</label>
    </ligand>
</feature>
<evidence type="ECO:0000313" key="12">
    <source>
        <dbReference type="Proteomes" id="UP001224418"/>
    </source>
</evidence>
<feature type="active site" description="Proton acceptor" evidence="9">
    <location>
        <position position="175"/>
    </location>
</feature>
<dbReference type="EC" id="3.4.11.4" evidence="9"/>
<feature type="binding site" evidence="9">
    <location>
        <position position="141"/>
    </location>
    <ligand>
        <name>Zn(2+)</name>
        <dbReference type="ChEBI" id="CHEBI:29105"/>
        <label>1</label>
    </ligand>
</feature>
<keyword evidence="9" id="KW-0963">Cytoplasm</keyword>
<evidence type="ECO:0000259" key="10">
    <source>
        <dbReference type="Pfam" id="PF07687"/>
    </source>
</evidence>
<evidence type="ECO:0000313" key="11">
    <source>
        <dbReference type="EMBL" id="MDQ0478432.1"/>
    </source>
</evidence>
<feature type="binding site" evidence="9">
    <location>
        <position position="78"/>
    </location>
    <ligand>
        <name>Zn(2+)</name>
        <dbReference type="ChEBI" id="CHEBI:29105"/>
        <label>1</label>
    </ligand>
</feature>
<dbReference type="InterPro" id="IPR010161">
    <property type="entry name" value="Peptidase_M20B"/>
</dbReference>
<dbReference type="GO" id="GO:0045148">
    <property type="term" value="F:tripeptide aminopeptidase activity"/>
    <property type="evidence" value="ECO:0007669"/>
    <property type="project" value="UniProtKB-EC"/>
</dbReference>
<keyword evidence="5 9" id="KW-0479">Metal-binding</keyword>
<dbReference type="CDD" id="cd03892">
    <property type="entry name" value="M20_peptT"/>
    <property type="match status" value="1"/>
</dbReference>
<evidence type="ECO:0000256" key="1">
    <source>
        <dbReference type="ARBA" id="ARBA00000870"/>
    </source>
</evidence>
<keyword evidence="8 9" id="KW-0482">Metalloprotease</keyword>
<evidence type="ECO:0000256" key="5">
    <source>
        <dbReference type="ARBA" id="ARBA00022723"/>
    </source>
</evidence>
<keyword evidence="6 9" id="KW-0378">Hydrolase</keyword>
<comment type="caution">
    <text evidence="11">The sequence shown here is derived from an EMBL/GenBank/DDBJ whole genome shotgun (WGS) entry which is preliminary data.</text>
</comment>
<comment type="function">
    <text evidence="9">Cleaves the N-terminal amino acid of tripeptides.</text>
</comment>
<feature type="binding site" evidence="9">
    <location>
        <position position="380"/>
    </location>
    <ligand>
        <name>Zn(2+)</name>
        <dbReference type="ChEBI" id="CHEBI:29105"/>
        <label>2</label>
    </ligand>
</feature>
<dbReference type="PANTHER" id="PTHR42994">
    <property type="entry name" value="PEPTIDASE T"/>
    <property type="match status" value="1"/>
</dbReference>
<feature type="binding site" evidence="9">
    <location>
        <position position="141"/>
    </location>
    <ligand>
        <name>Zn(2+)</name>
        <dbReference type="ChEBI" id="CHEBI:29105"/>
        <label>2</label>
    </ligand>
</feature>
<dbReference type="InterPro" id="IPR001261">
    <property type="entry name" value="ArgE/DapE_CS"/>
</dbReference>
<dbReference type="Pfam" id="PF07687">
    <property type="entry name" value="M20_dimer"/>
    <property type="match status" value="1"/>
</dbReference>
<organism evidence="11 12">
    <name type="scientific">Hathewaya limosa</name>
    <name type="common">Clostridium limosum</name>
    <dbReference type="NCBI Taxonomy" id="1536"/>
    <lineage>
        <taxon>Bacteria</taxon>
        <taxon>Bacillati</taxon>
        <taxon>Bacillota</taxon>
        <taxon>Clostridia</taxon>
        <taxon>Eubacteriales</taxon>
        <taxon>Clostridiaceae</taxon>
        <taxon>Hathewaya</taxon>
    </lineage>
</organism>
<evidence type="ECO:0000256" key="9">
    <source>
        <dbReference type="HAMAP-Rule" id="MF_00550"/>
    </source>
</evidence>
<dbReference type="InterPro" id="IPR036264">
    <property type="entry name" value="Bact_exopeptidase_dim_dom"/>
</dbReference>
<feature type="binding site" evidence="9">
    <location>
        <position position="198"/>
    </location>
    <ligand>
        <name>Zn(2+)</name>
        <dbReference type="ChEBI" id="CHEBI:29105"/>
        <label>1</label>
    </ligand>
</feature>
<dbReference type="Gene3D" id="3.40.630.10">
    <property type="entry name" value="Zn peptidases"/>
    <property type="match status" value="1"/>
</dbReference>
<evidence type="ECO:0000256" key="7">
    <source>
        <dbReference type="ARBA" id="ARBA00022833"/>
    </source>
</evidence>
<dbReference type="Proteomes" id="UP001224418">
    <property type="component" value="Unassembled WGS sequence"/>
</dbReference>
<reference evidence="11 12" key="1">
    <citation type="submission" date="2023-07" db="EMBL/GenBank/DDBJ databases">
        <title>Genomic Encyclopedia of Type Strains, Phase IV (KMG-IV): sequencing the most valuable type-strain genomes for metagenomic binning, comparative biology and taxonomic classification.</title>
        <authorList>
            <person name="Goeker M."/>
        </authorList>
    </citation>
    <scope>NUCLEOTIDE SEQUENCE [LARGE SCALE GENOMIC DNA]</scope>
    <source>
        <strain evidence="11 12">DSM 1400</strain>
    </source>
</reference>
<name>A0ABU0JMX8_HATLI</name>
<protein>
    <recommendedName>
        <fullName evidence="9">Peptidase T</fullName>
        <ecNumber evidence="9">3.4.11.4</ecNumber>
    </recommendedName>
    <alternativeName>
        <fullName evidence="9">Aminotripeptidase</fullName>
        <shortName evidence="9">Tripeptidase</shortName>
    </alternativeName>
    <alternativeName>
        <fullName evidence="9">Tripeptide aminopeptidase</fullName>
    </alternativeName>
</protein>
<evidence type="ECO:0000256" key="3">
    <source>
        <dbReference type="ARBA" id="ARBA00022438"/>
    </source>
</evidence>
<dbReference type="NCBIfam" id="NF003976">
    <property type="entry name" value="PRK05469.1"/>
    <property type="match status" value="1"/>
</dbReference>
<proteinExistence type="inferred from homology"/>
<evidence type="ECO:0000256" key="6">
    <source>
        <dbReference type="ARBA" id="ARBA00022801"/>
    </source>
</evidence>
<dbReference type="EMBL" id="JAUSWN010000001">
    <property type="protein sequence ID" value="MDQ0478432.1"/>
    <property type="molecule type" value="Genomic_DNA"/>
</dbReference>
<dbReference type="PROSITE" id="PS00758">
    <property type="entry name" value="ARGE_DAPE_CPG2_1"/>
    <property type="match status" value="1"/>
</dbReference>
<gene>
    <name evidence="9" type="primary">pepT</name>
    <name evidence="11" type="ORF">QOZ93_000133</name>
</gene>
<dbReference type="InterPro" id="IPR002933">
    <property type="entry name" value="Peptidase_M20"/>
</dbReference>
<sequence length="408" mass="45342">MSKLVDRFLHYVSFDTCSSEESNTFPSTSKQLVLAKELAKELKELGLKNANVDEYGYVMAELPANTDKKIPTIGFIAHMDTSPEMPGNDVKPQIVENYDGGDIILNKEKNIVLSPKEYPEIKDYVGQSIITTDGTTLLGADDKAGIAEIITAMDYLINHPEIKHGKIMVGFTPDEEVGGGADHFDVKKFGADFAFTLDGSEPGEFVYETFNAAGAKVIIKGNNVHTGLAKNKMINSMLIAQEFIGMLPEDQRPENTEGYEGFFHLDVIKGSVEETILEYLIRDFDRDSFENKKVLIKKVGEDLNKKLGKQLITVEVEDQYYNMKEKVEPFKHIIETGIEAVKQVGLEPKVQPIRGGTDGARLSFMGLPTPNIFAGGMNFHGRFEYVPIPSMEKAVEVIVKLVELYGLK</sequence>
<evidence type="ECO:0000256" key="2">
    <source>
        <dbReference type="ARBA" id="ARBA00009692"/>
    </source>
</evidence>
<comment type="catalytic activity">
    <reaction evidence="1 9">
        <text>Release of the N-terminal residue from a tripeptide.</text>
        <dbReference type="EC" id="3.4.11.4"/>
    </reaction>
</comment>
<keyword evidence="12" id="KW-1185">Reference proteome</keyword>
<evidence type="ECO:0000256" key="4">
    <source>
        <dbReference type="ARBA" id="ARBA00022670"/>
    </source>
</evidence>
<evidence type="ECO:0000256" key="8">
    <source>
        <dbReference type="ARBA" id="ARBA00023049"/>
    </source>
</evidence>
<accession>A0ABU0JMX8</accession>
<dbReference type="NCBIfam" id="TIGR01882">
    <property type="entry name" value="peptidase-T"/>
    <property type="match status" value="1"/>
</dbReference>
<dbReference type="RefSeq" id="WP_307354728.1">
    <property type="nucleotide sequence ID" value="NZ_BAAACJ010000024.1"/>
</dbReference>
<dbReference type="SUPFAM" id="SSF55031">
    <property type="entry name" value="Bacterial exopeptidase dimerisation domain"/>
    <property type="match status" value="1"/>
</dbReference>
<dbReference type="SUPFAM" id="SSF53187">
    <property type="entry name" value="Zn-dependent exopeptidases"/>
    <property type="match status" value="1"/>
</dbReference>
<keyword evidence="3 9" id="KW-0031">Aminopeptidase</keyword>
<dbReference type="PANTHER" id="PTHR42994:SF1">
    <property type="entry name" value="PEPTIDASE T"/>
    <property type="match status" value="1"/>
</dbReference>
<feature type="domain" description="Peptidase M20 dimerisation" evidence="10">
    <location>
        <begin position="207"/>
        <end position="308"/>
    </location>
</feature>
<dbReference type="PIRSF" id="PIRSF037215">
    <property type="entry name" value="Peptidase_M20B"/>
    <property type="match status" value="1"/>
</dbReference>
<comment type="subcellular location">
    <subcellularLocation>
        <location evidence="9">Cytoplasm</location>
    </subcellularLocation>
</comment>
<dbReference type="PROSITE" id="PS00759">
    <property type="entry name" value="ARGE_DAPE_CPG2_2"/>
    <property type="match status" value="1"/>
</dbReference>
<dbReference type="Gene3D" id="3.30.70.360">
    <property type="match status" value="1"/>
</dbReference>
<comment type="similarity">
    <text evidence="2 9">Belongs to the peptidase M20B family.</text>
</comment>
<comment type="cofactor">
    <cofactor evidence="9">
        <name>Zn(2+)</name>
        <dbReference type="ChEBI" id="CHEBI:29105"/>
    </cofactor>
    <text evidence="9">Binds 2 Zn(2+) ions per subunit.</text>
</comment>
<keyword evidence="7 9" id="KW-0862">Zinc</keyword>
<dbReference type="HAMAP" id="MF_00550">
    <property type="entry name" value="Aminopeptidase_M20"/>
    <property type="match status" value="1"/>
</dbReference>
<feature type="active site" evidence="9">
    <location>
        <position position="80"/>
    </location>
</feature>
<keyword evidence="4 9" id="KW-0645">Protease</keyword>